<accession>A0A8H4XFL0</accession>
<reference evidence="1" key="2">
    <citation type="submission" date="2020-05" db="EMBL/GenBank/DDBJ databases">
        <authorList>
            <person name="Kim H.-S."/>
            <person name="Proctor R.H."/>
            <person name="Brown D.W."/>
        </authorList>
    </citation>
    <scope>NUCLEOTIDE SEQUENCE</scope>
    <source>
        <strain evidence="1">NRRL 20472</strain>
    </source>
</reference>
<proteinExistence type="predicted"/>
<reference evidence="1" key="1">
    <citation type="journal article" date="2020" name="BMC Genomics">
        <title>Correction to: Identification and distribution of gene clusters required for synthesis of sphingolipid metabolism inhibitors in diverse species of the filamentous fungus Fusarium.</title>
        <authorList>
            <person name="Kim H.S."/>
            <person name="Lohmar J.M."/>
            <person name="Busman M."/>
            <person name="Brown D.W."/>
            <person name="Naumann T.A."/>
            <person name="Divon H.H."/>
            <person name="Lysoe E."/>
            <person name="Uhlig S."/>
            <person name="Proctor R.H."/>
        </authorList>
    </citation>
    <scope>NUCLEOTIDE SEQUENCE</scope>
    <source>
        <strain evidence="1">NRRL 20472</strain>
    </source>
</reference>
<evidence type="ECO:0000313" key="1">
    <source>
        <dbReference type="EMBL" id="KAF4973352.1"/>
    </source>
</evidence>
<name>A0A8H4XFL0_9HYPO</name>
<protein>
    <submittedName>
        <fullName evidence="1">Uncharacterized protein</fullName>
    </submittedName>
</protein>
<dbReference type="EMBL" id="JABEXW010000022">
    <property type="protein sequence ID" value="KAF4973352.1"/>
    <property type="molecule type" value="Genomic_DNA"/>
</dbReference>
<evidence type="ECO:0000313" key="2">
    <source>
        <dbReference type="Proteomes" id="UP000622797"/>
    </source>
</evidence>
<dbReference type="OrthoDB" id="5031535at2759"/>
<sequence length="196" mass="22549">MTEHTIMRKHVFLLHVGGHTYTARFSFIQSISFPLFVYDRSLPQHIDRIMAQATESQVLVALAAYRAHINDADYKAMKEIVACIEATHIEEDDLDQDQNENQFKLEHFGEILATDIQPPLQRPSDLLGSGNAAWSYAFYGRRKEDESQSWSWWYGVVIDVGCEIFDNVVTALDRYKLHNTPDENNVDYAVHTLLNT</sequence>
<dbReference type="AlphaFoldDB" id="A0A8H4XFL0"/>
<dbReference type="Proteomes" id="UP000622797">
    <property type="component" value="Unassembled WGS sequence"/>
</dbReference>
<gene>
    <name evidence="1" type="ORF">FSARC_330</name>
</gene>
<comment type="caution">
    <text evidence="1">The sequence shown here is derived from an EMBL/GenBank/DDBJ whole genome shotgun (WGS) entry which is preliminary data.</text>
</comment>
<keyword evidence="2" id="KW-1185">Reference proteome</keyword>
<organism evidence="1 2">
    <name type="scientific">Fusarium sarcochroum</name>
    <dbReference type="NCBI Taxonomy" id="1208366"/>
    <lineage>
        <taxon>Eukaryota</taxon>
        <taxon>Fungi</taxon>
        <taxon>Dikarya</taxon>
        <taxon>Ascomycota</taxon>
        <taxon>Pezizomycotina</taxon>
        <taxon>Sordariomycetes</taxon>
        <taxon>Hypocreomycetidae</taxon>
        <taxon>Hypocreales</taxon>
        <taxon>Nectriaceae</taxon>
        <taxon>Fusarium</taxon>
        <taxon>Fusarium lateritium species complex</taxon>
    </lineage>
</organism>